<feature type="transmembrane region" description="Helical" evidence="7">
    <location>
        <begin position="200"/>
        <end position="223"/>
    </location>
</feature>
<feature type="transmembrane region" description="Helical" evidence="7">
    <location>
        <begin position="6"/>
        <end position="28"/>
    </location>
</feature>
<feature type="transmembrane region" description="Helical" evidence="7">
    <location>
        <begin position="35"/>
        <end position="55"/>
    </location>
</feature>
<feature type="transmembrane region" description="Helical" evidence="7">
    <location>
        <begin position="100"/>
        <end position="125"/>
    </location>
</feature>
<feature type="transmembrane region" description="Helical" evidence="7">
    <location>
        <begin position="315"/>
        <end position="337"/>
    </location>
</feature>
<evidence type="ECO:0000313" key="9">
    <source>
        <dbReference type="EMBL" id="MFD1365144.1"/>
    </source>
</evidence>
<evidence type="ECO:0000256" key="1">
    <source>
        <dbReference type="ARBA" id="ARBA00004141"/>
    </source>
</evidence>
<dbReference type="Pfam" id="PF00999">
    <property type="entry name" value="Na_H_Exchanger"/>
    <property type="match status" value="1"/>
</dbReference>
<feature type="domain" description="Cation/H+ exchanger transmembrane" evidence="8">
    <location>
        <begin position="25"/>
        <end position="397"/>
    </location>
</feature>
<evidence type="ECO:0000256" key="5">
    <source>
        <dbReference type="ARBA" id="ARBA00023065"/>
    </source>
</evidence>
<feature type="transmembrane region" description="Helical" evidence="7">
    <location>
        <begin position="171"/>
        <end position="194"/>
    </location>
</feature>
<comment type="caution">
    <text evidence="9">The sequence shown here is derived from an EMBL/GenBank/DDBJ whole genome shotgun (WGS) entry which is preliminary data.</text>
</comment>
<keyword evidence="4 7" id="KW-1133">Transmembrane helix</keyword>
<feature type="transmembrane region" description="Helical" evidence="7">
    <location>
        <begin position="137"/>
        <end position="159"/>
    </location>
</feature>
<dbReference type="InterPro" id="IPR038770">
    <property type="entry name" value="Na+/solute_symporter_sf"/>
</dbReference>
<keyword evidence="3 7" id="KW-0812">Transmembrane</keyword>
<dbReference type="InterPro" id="IPR050794">
    <property type="entry name" value="CPA2_transporter"/>
</dbReference>
<organism evidence="9 10">
    <name type="scientific">Actinoplanes sichuanensis</name>
    <dbReference type="NCBI Taxonomy" id="512349"/>
    <lineage>
        <taxon>Bacteria</taxon>
        <taxon>Bacillati</taxon>
        <taxon>Actinomycetota</taxon>
        <taxon>Actinomycetes</taxon>
        <taxon>Micromonosporales</taxon>
        <taxon>Micromonosporaceae</taxon>
        <taxon>Actinoplanes</taxon>
    </lineage>
</organism>
<keyword evidence="6 7" id="KW-0472">Membrane</keyword>
<comment type="subcellular location">
    <subcellularLocation>
        <location evidence="1">Membrane</location>
        <topology evidence="1">Multi-pass membrane protein</topology>
    </subcellularLocation>
</comment>
<dbReference type="Proteomes" id="UP001597183">
    <property type="component" value="Unassembled WGS sequence"/>
</dbReference>
<feature type="transmembrane region" description="Helical" evidence="7">
    <location>
        <begin position="67"/>
        <end position="88"/>
    </location>
</feature>
<dbReference type="InterPro" id="IPR006153">
    <property type="entry name" value="Cation/H_exchanger_TM"/>
</dbReference>
<keyword evidence="10" id="KW-1185">Reference proteome</keyword>
<keyword evidence="2" id="KW-0813">Transport</keyword>
<gene>
    <name evidence="9" type="ORF">ACFQ5G_07285</name>
</gene>
<accession>A0ABW4A3L1</accession>
<keyword evidence="5" id="KW-0406">Ion transport</keyword>
<evidence type="ECO:0000256" key="2">
    <source>
        <dbReference type="ARBA" id="ARBA00022448"/>
    </source>
</evidence>
<sequence length="426" mass="44448">MLPTHPMLSVLLAVPAVMLACHAGGWALRRLGQPAVIGEILAGIMLGPTLLGWLAPDLQHHLLPPTALPILSALGTLALLTFLFLIGAELDLSALRDAKSAVISVSLTSVLAPLALGAGLAWAMYPHLAPDSVGRLPFILFIAVALSITAFPVLARILADRGLENTHLGAFVMACAAANDAIAWCLLTAVIALVVTATPLAALTAAGLTAALATTLILLRPLLHKLLNRAARTSDDLVLVMMCAGLLLTAYATDRIGVHPALGAFLFGANIPRGLPSIERSTARLRAVFVPVLLPLYFADIGLHTNLVDVPSGQWGWALAIVCVAVLGKWGGAAAAARLTGADWRRAAAIGTLMNCRGVTELVVLGIGRQIGIITPDLFSLLVLMTVVTTAATSPVLSRLGDEIAAPHRPQPHRGIRSMARNTRKG</sequence>
<dbReference type="RefSeq" id="WP_378078425.1">
    <property type="nucleotide sequence ID" value="NZ_JBHTMK010000008.1"/>
</dbReference>
<feature type="transmembrane region" description="Helical" evidence="7">
    <location>
        <begin position="235"/>
        <end position="252"/>
    </location>
</feature>
<evidence type="ECO:0000256" key="4">
    <source>
        <dbReference type="ARBA" id="ARBA00022989"/>
    </source>
</evidence>
<name>A0ABW4A3L1_9ACTN</name>
<evidence type="ECO:0000313" key="10">
    <source>
        <dbReference type="Proteomes" id="UP001597183"/>
    </source>
</evidence>
<evidence type="ECO:0000259" key="8">
    <source>
        <dbReference type="Pfam" id="PF00999"/>
    </source>
</evidence>
<dbReference type="PANTHER" id="PTHR32468">
    <property type="entry name" value="CATION/H + ANTIPORTER"/>
    <property type="match status" value="1"/>
</dbReference>
<evidence type="ECO:0000256" key="6">
    <source>
        <dbReference type="ARBA" id="ARBA00023136"/>
    </source>
</evidence>
<protein>
    <submittedName>
        <fullName evidence="9">Cation:proton antiporter</fullName>
    </submittedName>
</protein>
<dbReference type="PANTHER" id="PTHR32468:SF0">
    <property type="entry name" value="K(+)_H(+) ANTIPORTER 1"/>
    <property type="match status" value="1"/>
</dbReference>
<evidence type="ECO:0000256" key="7">
    <source>
        <dbReference type="SAM" id="Phobius"/>
    </source>
</evidence>
<dbReference type="EMBL" id="JBHTMK010000008">
    <property type="protein sequence ID" value="MFD1365144.1"/>
    <property type="molecule type" value="Genomic_DNA"/>
</dbReference>
<evidence type="ECO:0000256" key="3">
    <source>
        <dbReference type="ARBA" id="ARBA00022692"/>
    </source>
</evidence>
<proteinExistence type="predicted"/>
<dbReference type="Gene3D" id="1.20.1530.20">
    <property type="match status" value="1"/>
</dbReference>
<reference evidence="10" key="1">
    <citation type="journal article" date="2019" name="Int. J. Syst. Evol. Microbiol.">
        <title>The Global Catalogue of Microorganisms (GCM) 10K type strain sequencing project: providing services to taxonomists for standard genome sequencing and annotation.</title>
        <authorList>
            <consortium name="The Broad Institute Genomics Platform"/>
            <consortium name="The Broad Institute Genome Sequencing Center for Infectious Disease"/>
            <person name="Wu L."/>
            <person name="Ma J."/>
        </authorList>
    </citation>
    <scope>NUCLEOTIDE SEQUENCE [LARGE SCALE GENOMIC DNA]</scope>
    <source>
        <strain evidence="10">CCM 7526</strain>
    </source>
</reference>